<evidence type="ECO:0008006" key="3">
    <source>
        <dbReference type="Google" id="ProtNLM"/>
    </source>
</evidence>
<dbReference type="EMBL" id="QCXX01000002">
    <property type="protein sequence ID" value="PUV25414.1"/>
    <property type="molecule type" value="Genomic_DNA"/>
</dbReference>
<accession>A0A363NX63</accession>
<dbReference type="RefSeq" id="WP_108633741.1">
    <property type="nucleotide sequence ID" value="NZ_QCXX01000002.1"/>
</dbReference>
<gene>
    <name evidence="1" type="ORF">DCO56_10035</name>
</gene>
<dbReference type="AlphaFoldDB" id="A0A363NX63"/>
<sequence length="197" mass="22572">MNSAQQTKDIQFISIHTQAEWRQWLVENHFVKQSVWIICNTKNSGRPAVAWSELVDEALCFGWIDSTRKTITKGTFQQLFSRRKPRGTWSKINKEKVEKLIASGKMTEAGLEVIRLAKENGSWSVLNDVEELLIPKDLDRALKSCPGAEAFFAGLSRSAKKMLLQWIALAKRPDTRNRRIIEIAEQAASQMKPKQFR</sequence>
<name>A0A363NX63_9SPHI</name>
<reference evidence="1 2" key="1">
    <citation type="submission" date="2018-04" db="EMBL/GenBank/DDBJ databases">
        <title>Sphingobacterium sp. M46 Genome.</title>
        <authorList>
            <person name="Cheng J."/>
            <person name="Li Y."/>
        </authorList>
    </citation>
    <scope>NUCLEOTIDE SEQUENCE [LARGE SCALE GENOMIC DNA]</scope>
    <source>
        <strain evidence="1 2">M46</strain>
    </source>
</reference>
<comment type="caution">
    <text evidence="1">The sequence shown here is derived from an EMBL/GenBank/DDBJ whole genome shotgun (WGS) entry which is preliminary data.</text>
</comment>
<organism evidence="1 2">
    <name type="scientific">Sphingobacterium athyrii</name>
    <dbReference type="NCBI Taxonomy" id="2152717"/>
    <lineage>
        <taxon>Bacteria</taxon>
        <taxon>Pseudomonadati</taxon>
        <taxon>Bacteroidota</taxon>
        <taxon>Sphingobacteriia</taxon>
        <taxon>Sphingobacteriales</taxon>
        <taxon>Sphingobacteriaceae</taxon>
        <taxon>Sphingobacterium</taxon>
    </lineage>
</organism>
<dbReference type="OrthoDB" id="9796999at2"/>
<dbReference type="Pfam" id="PF13376">
    <property type="entry name" value="OmdA"/>
    <property type="match status" value="1"/>
</dbReference>
<keyword evidence="2" id="KW-1185">Reference proteome</keyword>
<evidence type="ECO:0000313" key="2">
    <source>
        <dbReference type="Proteomes" id="UP000250831"/>
    </source>
</evidence>
<evidence type="ECO:0000313" key="1">
    <source>
        <dbReference type="EMBL" id="PUV25414.1"/>
    </source>
</evidence>
<proteinExistence type="predicted"/>
<protein>
    <recommendedName>
        <fullName evidence="3">Bacteriocin-protection protein</fullName>
    </recommendedName>
</protein>
<dbReference type="Proteomes" id="UP000250831">
    <property type="component" value="Unassembled WGS sequence"/>
</dbReference>